<dbReference type="CDD" id="cd16914">
    <property type="entry name" value="EcfT"/>
    <property type="match status" value="1"/>
</dbReference>
<evidence type="ECO:0000256" key="1">
    <source>
        <dbReference type="ARBA" id="ARBA00004141"/>
    </source>
</evidence>
<evidence type="ECO:0000256" key="6">
    <source>
        <dbReference type="SAM" id="Phobius"/>
    </source>
</evidence>
<keyword evidence="5 6" id="KW-0472">Membrane</keyword>
<accession>A0ABS7E8Z9</accession>
<feature type="transmembrane region" description="Helical" evidence="6">
    <location>
        <begin position="98"/>
        <end position="118"/>
    </location>
</feature>
<feature type="transmembrane region" description="Helical" evidence="6">
    <location>
        <begin position="73"/>
        <end position="92"/>
    </location>
</feature>
<organism evidence="7 8">
    <name type="scientific">Shewanella nanhaiensis</name>
    <dbReference type="NCBI Taxonomy" id="2864872"/>
    <lineage>
        <taxon>Bacteria</taxon>
        <taxon>Pseudomonadati</taxon>
        <taxon>Pseudomonadota</taxon>
        <taxon>Gammaproteobacteria</taxon>
        <taxon>Alteromonadales</taxon>
        <taxon>Shewanellaceae</taxon>
        <taxon>Shewanella</taxon>
    </lineage>
</organism>
<keyword evidence="4 6" id="KW-1133">Transmembrane helix</keyword>
<evidence type="ECO:0000256" key="5">
    <source>
        <dbReference type="ARBA" id="ARBA00023136"/>
    </source>
</evidence>
<evidence type="ECO:0000313" key="7">
    <source>
        <dbReference type="EMBL" id="MBW8186174.1"/>
    </source>
</evidence>
<feature type="transmembrane region" description="Helical" evidence="6">
    <location>
        <begin position="49"/>
        <end position="66"/>
    </location>
</feature>
<keyword evidence="8" id="KW-1185">Reference proteome</keyword>
<gene>
    <name evidence="7" type="ORF">K0625_21360</name>
</gene>
<comment type="subcellular location">
    <subcellularLocation>
        <location evidence="1">Membrane</location>
        <topology evidence="1">Multi-pass membrane protein</topology>
    </subcellularLocation>
</comment>
<comment type="similarity">
    <text evidence="2">Belongs to the CbiQ family.</text>
</comment>
<reference evidence="7 8" key="1">
    <citation type="submission" date="2021-07" db="EMBL/GenBank/DDBJ databases">
        <title>Shewanella sp. nov, isolated from SCS.</title>
        <authorList>
            <person name="Cao W.R."/>
        </authorList>
    </citation>
    <scope>NUCLEOTIDE SEQUENCE [LARGE SCALE GENOMIC DNA]</scope>
    <source>
        <strain evidence="7 8">NR704-98</strain>
    </source>
</reference>
<proteinExistence type="inferred from homology"/>
<evidence type="ECO:0000256" key="2">
    <source>
        <dbReference type="ARBA" id="ARBA00008564"/>
    </source>
</evidence>
<comment type="caution">
    <text evidence="7">The sequence shown here is derived from an EMBL/GenBank/DDBJ whole genome shotgun (WGS) entry which is preliminary data.</text>
</comment>
<name>A0ABS7E8Z9_9GAMM</name>
<feature type="transmembrane region" description="Helical" evidence="6">
    <location>
        <begin position="25"/>
        <end position="43"/>
    </location>
</feature>
<evidence type="ECO:0000256" key="3">
    <source>
        <dbReference type="ARBA" id="ARBA00022692"/>
    </source>
</evidence>
<dbReference type="InterPro" id="IPR003339">
    <property type="entry name" value="ABC/ECF_trnsptr_transmembrane"/>
</dbReference>
<evidence type="ECO:0000256" key="4">
    <source>
        <dbReference type="ARBA" id="ARBA00022989"/>
    </source>
</evidence>
<evidence type="ECO:0000313" key="8">
    <source>
        <dbReference type="Proteomes" id="UP001195963"/>
    </source>
</evidence>
<feature type="transmembrane region" description="Helical" evidence="6">
    <location>
        <begin position="130"/>
        <end position="150"/>
    </location>
</feature>
<dbReference type="RefSeq" id="WP_220111489.1">
    <property type="nucleotide sequence ID" value="NZ_JAHZST010000021.1"/>
</dbReference>
<dbReference type="EMBL" id="JAHZST010000021">
    <property type="protein sequence ID" value="MBW8186174.1"/>
    <property type="molecule type" value="Genomic_DNA"/>
</dbReference>
<dbReference type="Pfam" id="PF02361">
    <property type="entry name" value="CbiQ"/>
    <property type="match status" value="1"/>
</dbReference>
<protein>
    <submittedName>
        <fullName evidence="7">Energy-coupling factor transporter transmembrane protein EcfT</fullName>
    </submittedName>
</protein>
<keyword evidence="3 6" id="KW-0812">Transmembrane</keyword>
<sequence>MKTRRGRGVPHSTLERNAETGSKSIGWTAGALSLALILSSSAFFIPQDYLLALIVCDIVLVIHGVCRRGDFWILGRVFLVQLVITLTLYYLIHGQELLLQGALAVVRVLLAFIPGWWLSVSCKPEQIGEVLAWILPVKWAFVIAASLSLLPTMTTEIREIYQTQSLRGAKISPKALRDPRNWSELLHCVIFPLLIQLLKLSKQTAMAAQLRYFGKHKRRTHWR</sequence>
<dbReference type="Proteomes" id="UP001195963">
    <property type="component" value="Unassembled WGS sequence"/>
</dbReference>